<protein>
    <submittedName>
        <fullName evidence="2">Uncharacterized protein</fullName>
    </submittedName>
</protein>
<accession>A0A2H0UF07</accession>
<comment type="caution">
    <text evidence="2">The sequence shown here is derived from an EMBL/GenBank/DDBJ whole genome shotgun (WGS) entry which is preliminary data.</text>
</comment>
<reference evidence="3" key="1">
    <citation type="submission" date="2017-09" db="EMBL/GenBank/DDBJ databases">
        <title>Depth-based differentiation of microbial function through sediment-hosted aquifers and enrichment of novel symbionts in the deep terrestrial subsurface.</title>
        <authorList>
            <person name="Probst A.J."/>
            <person name="Ladd B."/>
            <person name="Jarett J.K."/>
            <person name="Geller-Mcgrath D.E."/>
            <person name="Sieber C.M.K."/>
            <person name="Emerson J.B."/>
            <person name="Anantharaman K."/>
            <person name="Thomas B.C."/>
            <person name="Malmstrom R."/>
            <person name="Stieglmeier M."/>
            <person name="Klingl A."/>
            <person name="Woyke T."/>
            <person name="Ryan C.M."/>
            <person name="Banfield J.F."/>
        </authorList>
    </citation>
    <scope>NUCLEOTIDE SEQUENCE [LARGE SCALE GENOMIC DNA]</scope>
</reference>
<dbReference type="EMBL" id="PFBH01000017">
    <property type="protein sequence ID" value="PIR85008.1"/>
    <property type="molecule type" value="Genomic_DNA"/>
</dbReference>
<gene>
    <name evidence="2" type="ORF">COU15_02880</name>
</gene>
<keyword evidence="1" id="KW-0472">Membrane</keyword>
<organism evidence="2 3">
    <name type="scientific">Candidatus Kaiserbacteria bacterium CG10_big_fil_rev_8_21_14_0_10_45_20</name>
    <dbReference type="NCBI Taxonomy" id="1974607"/>
    <lineage>
        <taxon>Bacteria</taxon>
        <taxon>Candidatus Kaiseribacteriota</taxon>
    </lineage>
</organism>
<sequence>MKHEQQMREYVMRRVYALFLIRSLLSPASRVLALGVSLLLITLSVSVPNVIHNMPSFLNIADVSRFFVYAFLNTQVVVQVLLVILTTFVVWTGVDIVRVFAKNSRQFDTALN</sequence>
<name>A0A2H0UF07_9BACT</name>
<evidence type="ECO:0000313" key="2">
    <source>
        <dbReference type="EMBL" id="PIR85008.1"/>
    </source>
</evidence>
<keyword evidence="1" id="KW-0812">Transmembrane</keyword>
<dbReference type="Proteomes" id="UP000229315">
    <property type="component" value="Unassembled WGS sequence"/>
</dbReference>
<evidence type="ECO:0000256" key="1">
    <source>
        <dbReference type="SAM" id="Phobius"/>
    </source>
</evidence>
<keyword evidence="1" id="KW-1133">Transmembrane helix</keyword>
<dbReference type="AlphaFoldDB" id="A0A2H0UF07"/>
<feature type="transmembrane region" description="Helical" evidence="1">
    <location>
        <begin position="70"/>
        <end position="94"/>
    </location>
</feature>
<evidence type="ECO:0000313" key="3">
    <source>
        <dbReference type="Proteomes" id="UP000229315"/>
    </source>
</evidence>
<proteinExistence type="predicted"/>